<sequence>MRKSQRTAAAAAAWRAAREPDRPGSPGLGERLAALPRTLRAGLGGEYPGLGKGKVLLYLVALIYVVSPIDALPEMLVPFLGFADDVGLAVWLTTSALSESGQYLEWERRQGRVVQGRAKRVEPDGPEPEQP</sequence>
<evidence type="ECO:0000256" key="1">
    <source>
        <dbReference type="ARBA" id="ARBA00004127"/>
    </source>
</evidence>
<dbReference type="Pfam" id="PF06803">
    <property type="entry name" value="DUF1232"/>
    <property type="match status" value="1"/>
</dbReference>
<evidence type="ECO:0000256" key="3">
    <source>
        <dbReference type="ARBA" id="ARBA00022989"/>
    </source>
</evidence>
<keyword evidence="2 6" id="KW-0812">Transmembrane</keyword>
<feature type="domain" description="DUF1232" evidence="7">
    <location>
        <begin position="56"/>
        <end position="91"/>
    </location>
</feature>
<comment type="subcellular location">
    <subcellularLocation>
        <location evidence="1">Endomembrane system</location>
        <topology evidence="1">Multi-pass membrane protein</topology>
    </subcellularLocation>
</comment>
<name>A0A2T0QAT2_9ACTN</name>
<evidence type="ECO:0000313" key="8">
    <source>
        <dbReference type="EMBL" id="PRY00920.1"/>
    </source>
</evidence>
<feature type="transmembrane region" description="Helical" evidence="6">
    <location>
        <begin position="55"/>
        <end position="72"/>
    </location>
</feature>
<protein>
    <submittedName>
        <fullName evidence="8">Uncharacterized membrane protein YkvA (DUF1232 family)</fullName>
    </submittedName>
</protein>
<dbReference type="Proteomes" id="UP000237846">
    <property type="component" value="Unassembled WGS sequence"/>
</dbReference>
<dbReference type="RefSeq" id="WP_106243173.1">
    <property type="nucleotide sequence ID" value="NZ_PVZC01000002.1"/>
</dbReference>
<evidence type="ECO:0000313" key="9">
    <source>
        <dbReference type="Proteomes" id="UP000237846"/>
    </source>
</evidence>
<accession>A0A2T0QAT2</accession>
<comment type="caution">
    <text evidence="8">The sequence shown here is derived from an EMBL/GenBank/DDBJ whole genome shotgun (WGS) entry which is preliminary data.</text>
</comment>
<proteinExistence type="predicted"/>
<organism evidence="8 9">
    <name type="scientific">Allonocardiopsis opalescens</name>
    <dbReference type="NCBI Taxonomy" id="1144618"/>
    <lineage>
        <taxon>Bacteria</taxon>
        <taxon>Bacillati</taxon>
        <taxon>Actinomycetota</taxon>
        <taxon>Actinomycetes</taxon>
        <taxon>Streptosporangiales</taxon>
        <taxon>Allonocardiopsis</taxon>
    </lineage>
</organism>
<dbReference type="AlphaFoldDB" id="A0A2T0QAT2"/>
<keyword evidence="3 6" id="KW-1133">Transmembrane helix</keyword>
<dbReference type="EMBL" id="PVZC01000002">
    <property type="protein sequence ID" value="PRY00920.1"/>
    <property type="molecule type" value="Genomic_DNA"/>
</dbReference>
<evidence type="ECO:0000256" key="6">
    <source>
        <dbReference type="SAM" id="Phobius"/>
    </source>
</evidence>
<keyword evidence="9" id="KW-1185">Reference proteome</keyword>
<evidence type="ECO:0000259" key="7">
    <source>
        <dbReference type="Pfam" id="PF06803"/>
    </source>
</evidence>
<evidence type="ECO:0000256" key="5">
    <source>
        <dbReference type="SAM" id="MobiDB-lite"/>
    </source>
</evidence>
<dbReference type="InterPro" id="IPR010652">
    <property type="entry name" value="DUF1232"/>
</dbReference>
<evidence type="ECO:0000256" key="2">
    <source>
        <dbReference type="ARBA" id="ARBA00022692"/>
    </source>
</evidence>
<dbReference type="GO" id="GO:0012505">
    <property type="term" value="C:endomembrane system"/>
    <property type="evidence" value="ECO:0007669"/>
    <property type="project" value="UniProtKB-SubCell"/>
</dbReference>
<dbReference type="OrthoDB" id="5147173at2"/>
<keyword evidence="4 6" id="KW-0472">Membrane</keyword>
<evidence type="ECO:0000256" key="4">
    <source>
        <dbReference type="ARBA" id="ARBA00023136"/>
    </source>
</evidence>
<gene>
    <name evidence="8" type="ORF">CLV72_102553</name>
</gene>
<reference evidence="8 9" key="1">
    <citation type="submission" date="2018-03" db="EMBL/GenBank/DDBJ databases">
        <title>Genomic Encyclopedia of Archaeal and Bacterial Type Strains, Phase II (KMG-II): from individual species to whole genera.</title>
        <authorList>
            <person name="Goeker M."/>
        </authorList>
    </citation>
    <scope>NUCLEOTIDE SEQUENCE [LARGE SCALE GENOMIC DNA]</scope>
    <source>
        <strain evidence="8 9">DSM 45601</strain>
    </source>
</reference>
<feature type="region of interest" description="Disordered" evidence="5">
    <location>
        <begin position="1"/>
        <end position="31"/>
    </location>
</feature>